<proteinExistence type="predicted"/>
<gene>
    <name evidence="2" type="ORF">P7K49_010078</name>
</gene>
<evidence type="ECO:0000313" key="3">
    <source>
        <dbReference type="Proteomes" id="UP001266305"/>
    </source>
</evidence>
<accession>A0ABQ9VQ26</accession>
<keyword evidence="3" id="KW-1185">Reference proteome</keyword>
<name>A0ABQ9VQ26_SAGOE</name>
<sequence>MGSQHGASKSEAGRLGSGLLAVSYGQTLRAEDQSLCLTSFHCPWLHLAKAISKLSQACVLVPWWALDPPATLREHPPPPAVPSREGRRPSPVVTPLPPATPGSAVASPLHGNIQAGLLRPADSIT</sequence>
<reference evidence="2 3" key="1">
    <citation type="submission" date="2023-05" db="EMBL/GenBank/DDBJ databases">
        <title>B98-5 Cell Line De Novo Hybrid Assembly: An Optical Mapping Approach.</title>
        <authorList>
            <person name="Kananen K."/>
            <person name="Auerbach J.A."/>
            <person name="Kautto E."/>
            <person name="Blachly J.S."/>
        </authorList>
    </citation>
    <scope>NUCLEOTIDE SEQUENCE [LARGE SCALE GENOMIC DNA]</scope>
    <source>
        <strain evidence="2">B95-8</strain>
        <tissue evidence="2">Cell line</tissue>
    </source>
</reference>
<dbReference type="EMBL" id="JASSZA010000005">
    <property type="protein sequence ID" value="KAK2110332.1"/>
    <property type="molecule type" value="Genomic_DNA"/>
</dbReference>
<dbReference type="Proteomes" id="UP001266305">
    <property type="component" value="Unassembled WGS sequence"/>
</dbReference>
<organism evidence="2 3">
    <name type="scientific">Saguinus oedipus</name>
    <name type="common">Cotton-top tamarin</name>
    <name type="synonym">Oedipomidas oedipus</name>
    <dbReference type="NCBI Taxonomy" id="9490"/>
    <lineage>
        <taxon>Eukaryota</taxon>
        <taxon>Metazoa</taxon>
        <taxon>Chordata</taxon>
        <taxon>Craniata</taxon>
        <taxon>Vertebrata</taxon>
        <taxon>Euteleostomi</taxon>
        <taxon>Mammalia</taxon>
        <taxon>Eutheria</taxon>
        <taxon>Euarchontoglires</taxon>
        <taxon>Primates</taxon>
        <taxon>Haplorrhini</taxon>
        <taxon>Platyrrhini</taxon>
        <taxon>Cebidae</taxon>
        <taxon>Callitrichinae</taxon>
        <taxon>Saguinus</taxon>
    </lineage>
</organism>
<evidence type="ECO:0000313" key="2">
    <source>
        <dbReference type="EMBL" id="KAK2110332.1"/>
    </source>
</evidence>
<protein>
    <submittedName>
        <fullName evidence="2">Uncharacterized protein</fullName>
    </submittedName>
</protein>
<feature type="region of interest" description="Disordered" evidence="1">
    <location>
        <begin position="71"/>
        <end position="111"/>
    </location>
</feature>
<evidence type="ECO:0000256" key="1">
    <source>
        <dbReference type="SAM" id="MobiDB-lite"/>
    </source>
</evidence>
<comment type="caution">
    <text evidence="2">The sequence shown here is derived from an EMBL/GenBank/DDBJ whole genome shotgun (WGS) entry which is preliminary data.</text>
</comment>